<dbReference type="InterPro" id="IPR011335">
    <property type="entry name" value="Restrct_endonuc-II-like"/>
</dbReference>
<evidence type="ECO:0000256" key="6">
    <source>
        <dbReference type="ARBA" id="ARBA00022806"/>
    </source>
</evidence>
<comment type="domain">
    <text evidence="15">The C-terminal domain has nuclease activity and interacts with RecD. It interacts with RecA, facilitating its loading onto ssDNA.</text>
</comment>
<dbReference type="GO" id="GO:0000724">
    <property type="term" value="P:double-strand break repair via homologous recombination"/>
    <property type="evidence" value="ECO:0007669"/>
    <property type="project" value="UniProtKB-UniRule"/>
</dbReference>
<evidence type="ECO:0000256" key="16">
    <source>
        <dbReference type="PROSITE-ProRule" id="PRU00560"/>
    </source>
</evidence>
<feature type="domain" description="UvrD-like helicase ATP-binding" evidence="17">
    <location>
        <begin position="4"/>
        <end position="457"/>
    </location>
</feature>
<reference evidence="19 20" key="1">
    <citation type="submission" date="2016-04" db="EMBL/GenBank/DDBJ databases">
        <title>Complete genome sequence of Dokdonella koreensis DS-123T.</title>
        <authorList>
            <person name="Kim J.F."/>
            <person name="Lee H."/>
            <person name="Kwak M.-J."/>
        </authorList>
    </citation>
    <scope>NUCLEOTIDE SEQUENCE [LARGE SCALE GENOMIC DNA]</scope>
    <source>
        <strain evidence="19 20">DS-123</strain>
    </source>
</reference>
<evidence type="ECO:0000256" key="10">
    <source>
        <dbReference type="ARBA" id="ARBA00023125"/>
    </source>
</evidence>
<feature type="binding site" evidence="16">
    <location>
        <begin position="25"/>
        <end position="32"/>
    </location>
    <ligand>
        <name>ATP</name>
        <dbReference type="ChEBI" id="CHEBI:30616"/>
    </ligand>
</feature>
<feature type="domain" description="UvrD-like helicase C-terminal" evidence="18">
    <location>
        <begin position="488"/>
        <end position="754"/>
    </location>
</feature>
<dbReference type="AlphaFoldDB" id="A0A160DUB4"/>
<dbReference type="InterPro" id="IPR014017">
    <property type="entry name" value="DNA_helicase_UvrD-like_C"/>
</dbReference>
<dbReference type="KEGG" id="dko:I596_2028"/>
<dbReference type="HAMAP" id="MF_01485">
    <property type="entry name" value="RecB"/>
    <property type="match status" value="1"/>
</dbReference>
<keyword evidence="7 15" id="KW-0269">Exonuclease</keyword>
<organism evidence="19 20">
    <name type="scientific">Dokdonella koreensis DS-123</name>
    <dbReference type="NCBI Taxonomy" id="1300342"/>
    <lineage>
        <taxon>Bacteria</taxon>
        <taxon>Pseudomonadati</taxon>
        <taxon>Pseudomonadota</taxon>
        <taxon>Gammaproteobacteria</taxon>
        <taxon>Lysobacterales</taxon>
        <taxon>Rhodanobacteraceae</taxon>
        <taxon>Dokdonella</taxon>
    </lineage>
</organism>
<dbReference type="SUPFAM" id="SSF52980">
    <property type="entry name" value="Restriction endonuclease-like"/>
    <property type="match status" value="1"/>
</dbReference>
<comment type="catalytic activity">
    <reaction evidence="14 15">
        <text>ATP + H2O = ADP + phosphate + H(+)</text>
        <dbReference type="Rhea" id="RHEA:13065"/>
        <dbReference type="ChEBI" id="CHEBI:15377"/>
        <dbReference type="ChEBI" id="CHEBI:15378"/>
        <dbReference type="ChEBI" id="CHEBI:30616"/>
        <dbReference type="ChEBI" id="CHEBI:43474"/>
        <dbReference type="ChEBI" id="CHEBI:456216"/>
        <dbReference type="EC" id="5.6.2.4"/>
    </reaction>
</comment>
<evidence type="ECO:0000256" key="15">
    <source>
        <dbReference type="HAMAP-Rule" id="MF_01485"/>
    </source>
</evidence>
<evidence type="ECO:0000313" key="19">
    <source>
        <dbReference type="EMBL" id="ANB18048.1"/>
    </source>
</evidence>
<dbReference type="GO" id="GO:0016887">
    <property type="term" value="F:ATP hydrolysis activity"/>
    <property type="evidence" value="ECO:0007669"/>
    <property type="project" value="RHEA"/>
</dbReference>
<dbReference type="Pfam" id="PF13361">
    <property type="entry name" value="UvrD_C"/>
    <property type="match status" value="1"/>
</dbReference>
<comment type="miscellaneous">
    <text evidence="15">In the RecBCD complex, RecB has a slow 3'-5' helicase, an exonuclease activity and loads RecA onto ssDNA, RecD has a fast 5'-3' helicase activity, while RecC stimulates the ATPase and processivity of the RecB helicase and contributes to recognition of the Chi site.</text>
</comment>
<comment type="cofactor">
    <cofactor evidence="15">
        <name>Mg(2+)</name>
        <dbReference type="ChEBI" id="CHEBI:18420"/>
    </cofactor>
    <text evidence="15">Binds 1 Mg(2+) ion per subunit.</text>
</comment>
<name>A0A160DUB4_9GAMM</name>
<proteinExistence type="inferred from homology"/>
<gene>
    <name evidence="15" type="primary">recB</name>
    <name evidence="19" type="ORF">I596_2028</name>
</gene>
<dbReference type="PANTHER" id="PTHR11070">
    <property type="entry name" value="UVRD / RECB / PCRA DNA HELICASE FAMILY MEMBER"/>
    <property type="match status" value="1"/>
</dbReference>
<feature type="active site" description="For nuclease activity" evidence="15">
    <location>
        <position position="1127"/>
    </location>
</feature>
<keyword evidence="11 15" id="KW-0234">DNA repair</keyword>
<feature type="region of interest" description="Nuclease activity, interacts with RecD and RecA" evidence="15">
    <location>
        <begin position="937"/>
        <end position="1231"/>
    </location>
</feature>
<comment type="domain">
    <text evidence="15">The N-terminal DNA-binding domain is a ssDNA-dependent ATPase and has ATP-dependent 3'-5' helicase function. This domain interacts with RecC.</text>
</comment>
<keyword evidence="5 15" id="KW-0378">Hydrolase</keyword>
<evidence type="ECO:0000256" key="2">
    <source>
        <dbReference type="ARBA" id="ARBA00022723"/>
    </source>
</evidence>
<accession>A0A160DUB4</accession>
<dbReference type="PANTHER" id="PTHR11070:SF23">
    <property type="entry name" value="RECBCD ENZYME SUBUNIT RECB"/>
    <property type="match status" value="1"/>
</dbReference>
<dbReference type="InterPro" id="IPR000212">
    <property type="entry name" value="DNA_helicase_UvrD/REP"/>
</dbReference>
<dbReference type="Gene3D" id="1.10.486.10">
    <property type="entry name" value="PCRA, domain 4"/>
    <property type="match status" value="1"/>
</dbReference>
<dbReference type="Proteomes" id="UP000076830">
    <property type="component" value="Chromosome"/>
</dbReference>
<sequence>MSAVEPLAPLDWRGMPLAGRVLIEASAGTGKTYHIGLIYLRLLLETGLGVEQILVATFTDAAAQELRERLRLRLVQAQRILERIAAGQPLPVDDPLAEHLATLAVDAAKLRQCLRRIRLARADIDRAPISTIHALCQRIQRDHPLESGATFAGDPLVDEDSLAGECVEDFWRQRVLTAAEDEPGIAGMLALGLDGLKHTVAVIRAAGPARLLAPPPPDLEALRAGLERLDDAQALQVPLRHLLADADAIAWNGTRKAARAVIEGIAGAAQPSRYLVALDDTALARIAGDACATLQNKARRLALDEQPCIRLLAATAQALRAAREHAVPALCAEAHAFCERELPLRARRRGVQTFSMLIDRVYQRLCGADADARLADRLFEAFPAALVDEFQDTDRRQFAIFDRIYRDAAGAARGRLVMIGDPKQAIYAFRGGDIAAYLDAGRSAGLRCSLATNHRSSGRLVAALNAFYAHTSGGFGTVPIRYQPVRSADRSDGAAYTIDGRPAAAPLVFHRFRGEAVDERGRALQAQGRLEALALDDCANRIAELLGGDHAIDGRRVGPGDIAVLLSTHAEVAALRERLLARGVPCVGSGRGSVFESEAAADLERILGAVRDPGDAPAVRGALATRVLGADYARFAAWEADVPAFERELERFAAWREQVRERGVLALVGAILADQAPRLLAAADGERLVTDLRHLGELLAEQESAHHGLDGLLAWLAAMRHDAGGDVEAADARRLRIESDAERVQLLTVHASKGLEYPLVFLPLAWRSRSRAAPSVLRFHDAAGRLCMDLGSDRFAAHRLVHRREELEERLRLFYVALTRAKYAVHVYWLDHGRPRPGDEDTGDAYDAAAIEVLVGEVLQALGHASAAPAGASVPAAGDAGPSDARERAALEALAAALPGVAAEPPFAGPVPYYRTADTRVRRRAVQAPLPALRPPRWLHSFSGLLRSAATVAEPGAADEAAVPAPDADAFAGDIEADDERLLALAALRGPRFGDAVHDLLEHAPPGRFWPAQRERLRDALGALGVGRTIDEAGLLDATGRMIDRVRSSDLGDGLRLDRLADSARVAEFEFQFPVHRVGMAQLRALCVAHGESAAIPPTLDAVRLDGLMTGFADLVFEAGGRYHVLDYKTNWLGARLSRYRGAGLDAAMADHHYGLQALLYTVALHRYLRQRIRDYAPERHLGESWYLFVRAIGLDDAATDLRHGVWRRRWPARLILALDAAFAGQPESVS</sequence>
<dbReference type="Gene3D" id="3.90.320.10">
    <property type="match status" value="1"/>
</dbReference>
<dbReference type="CDD" id="cd22352">
    <property type="entry name" value="RecB_C-like"/>
    <property type="match status" value="1"/>
</dbReference>
<evidence type="ECO:0000256" key="7">
    <source>
        <dbReference type="ARBA" id="ARBA00022839"/>
    </source>
</evidence>
<dbReference type="GO" id="GO:0003677">
    <property type="term" value="F:DNA binding"/>
    <property type="evidence" value="ECO:0007669"/>
    <property type="project" value="UniProtKB-UniRule"/>
</dbReference>
<dbReference type="InterPro" id="IPR038726">
    <property type="entry name" value="PDDEXK_AddAB-type"/>
</dbReference>
<feature type="binding site" evidence="15">
    <location>
        <position position="1114"/>
    </location>
    <ligand>
        <name>Mg(2+)</name>
        <dbReference type="ChEBI" id="CHEBI:18420"/>
    </ligand>
</feature>
<dbReference type="InterPro" id="IPR014016">
    <property type="entry name" value="UvrD-like_ATP-bd"/>
</dbReference>
<feature type="binding site" evidence="15">
    <location>
        <position position="1127"/>
    </location>
    <ligand>
        <name>Mg(2+)</name>
        <dbReference type="ChEBI" id="CHEBI:18420"/>
    </ligand>
</feature>
<evidence type="ECO:0000256" key="11">
    <source>
        <dbReference type="ARBA" id="ARBA00023204"/>
    </source>
</evidence>
<dbReference type="EC" id="5.6.2.4" evidence="15"/>
<keyword evidence="6 15" id="KW-0347">Helicase</keyword>
<keyword evidence="20" id="KW-1185">Reference proteome</keyword>
<evidence type="ECO:0000259" key="17">
    <source>
        <dbReference type="PROSITE" id="PS51198"/>
    </source>
</evidence>
<comment type="catalytic activity">
    <reaction evidence="13 15">
        <text>Couples ATP hydrolysis with the unwinding of duplex DNA by translocating in the 3'-5' direction.</text>
        <dbReference type="EC" id="5.6.2.4"/>
    </reaction>
</comment>
<dbReference type="PROSITE" id="PS51198">
    <property type="entry name" value="UVRD_HELICASE_ATP_BIND"/>
    <property type="match status" value="1"/>
</dbReference>
<dbReference type="PROSITE" id="PS51217">
    <property type="entry name" value="UVRD_HELICASE_CTER"/>
    <property type="match status" value="1"/>
</dbReference>
<keyword evidence="2 15" id="KW-0479">Metal-binding</keyword>
<evidence type="ECO:0000256" key="1">
    <source>
        <dbReference type="ARBA" id="ARBA00022722"/>
    </source>
</evidence>
<dbReference type="RefSeq" id="WP_223303801.1">
    <property type="nucleotide sequence ID" value="NZ_CP015249.1"/>
</dbReference>
<dbReference type="InterPro" id="IPR027417">
    <property type="entry name" value="P-loop_NTPase"/>
</dbReference>
<dbReference type="Gene3D" id="3.40.50.300">
    <property type="entry name" value="P-loop containing nucleotide triphosphate hydrolases"/>
    <property type="match status" value="2"/>
</dbReference>
<keyword evidence="8 15" id="KW-0067">ATP-binding</keyword>
<dbReference type="EC" id="3.1.11.5" evidence="15"/>
<keyword evidence="10 15" id="KW-0238">DNA-binding</keyword>
<comment type="subunit">
    <text evidence="15">Heterotrimer of RecB, RecC and RecD. All subunits contribute to DNA-binding. Interacts with RecA.</text>
</comment>
<evidence type="ECO:0000256" key="9">
    <source>
        <dbReference type="ARBA" id="ARBA00022842"/>
    </source>
</evidence>
<evidence type="ECO:0000256" key="8">
    <source>
        <dbReference type="ARBA" id="ARBA00022840"/>
    </source>
</evidence>
<evidence type="ECO:0000256" key="3">
    <source>
        <dbReference type="ARBA" id="ARBA00022741"/>
    </source>
</evidence>
<keyword evidence="3 15" id="KW-0547">Nucleotide-binding</keyword>
<keyword evidence="4 15" id="KW-0227">DNA damage</keyword>
<dbReference type="GO" id="GO:0008854">
    <property type="term" value="F:exodeoxyribonuclease V activity"/>
    <property type="evidence" value="ECO:0007669"/>
    <property type="project" value="UniProtKB-EC"/>
</dbReference>
<dbReference type="GO" id="GO:0005524">
    <property type="term" value="F:ATP binding"/>
    <property type="evidence" value="ECO:0007669"/>
    <property type="project" value="UniProtKB-UniRule"/>
</dbReference>
<feature type="region of interest" description="DNA-binding and helicase activity, interacts with RecC" evidence="15">
    <location>
        <begin position="1"/>
        <end position="895"/>
    </location>
</feature>
<feature type="binding site" evidence="15">
    <location>
        <position position="998"/>
    </location>
    <ligand>
        <name>Mg(2+)</name>
        <dbReference type="ChEBI" id="CHEBI:18420"/>
    </ligand>
</feature>
<keyword evidence="12 15" id="KW-0413">Isomerase</keyword>
<dbReference type="SUPFAM" id="SSF52540">
    <property type="entry name" value="P-loop containing nucleoside triphosphate hydrolases"/>
    <property type="match status" value="1"/>
</dbReference>
<dbReference type="GO" id="GO:0009338">
    <property type="term" value="C:exodeoxyribonuclease V complex"/>
    <property type="evidence" value="ECO:0007669"/>
    <property type="project" value="TreeGrafter"/>
</dbReference>
<evidence type="ECO:0000313" key="20">
    <source>
        <dbReference type="Proteomes" id="UP000076830"/>
    </source>
</evidence>
<dbReference type="EMBL" id="CP015249">
    <property type="protein sequence ID" value="ANB18048.1"/>
    <property type="molecule type" value="Genomic_DNA"/>
</dbReference>
<evidence type="ECO:0000256" key="14">
    <source>
        <dbReference type="ARBA" id="ARBA00048988"/>
    </source>
</evidence>
<comment type="similarity">
    <text evidence="15">Belongs to the helicase family. UvrD subfamily.</text>
</comment>
<evidence type="ECO:0000256" key="12">
    <source>
        <dbReference type="ARBA" id="ARBA00023235"/>
    </source>
</evidence>
<evidence type="ECO:0000259" key="18">
    <source>
        <dbReference type="PROSITE" id="PS51217"/>
    </source>
</evidence>
<evidence type="ECO:0000256" key="4">
    <source>
        <dbReference type="ARBA" id="ARBA00022763"/>
    </source>
</evidence>
<dbReference type="PATRIC" id="fig|1300342.3.peg.1981"/>
<dbReference type="Pfam" id="PF00580">
    <property type="entry name" value="UvrD-helicase"/>
    <property type="match status" value="1"/>
</dbReference>
<evidence type="ECO:0000256" key="13">
    <source>
        <dbReference type="ARBA" id="ARBA00034617"/>
    </source>
</evidence>
<dbReference type="GO" id="GO:0043138">
    <property type="term" value="F:3'-5' DNA helicase activity"/>
    <property type="evidence" value="ECO:0007669"/>
    <property type="project" value="UniProtKB-UniRule"/>
</dbReference>
<dbReference type="InterPro" id="IPR011604">
    <property type="entry name" value="PDDEXK-like_dom_sf"/>
</dbReference>
<dbReference type="STRING" id="1300342.I596_2028"/>
<dbReference type="GO" id="GO:0005829">
    <property type="term" value="C:cytosol"/>
    <property type="evidence" value="ECO:0007669"/>
    <property type="project" value="TreeGrafter"/>
</dbReference>
<comment type="catalytic activity">
    <reaction evidence="15">
        <text>Exonucleolytic cleavage (in the presence of ATP) in either 5'- to 3'- or 3'- to 5'-direction to yield 5'-phosphooligonucleotides.</text>
        <dbReference type="EC" id="3.1.11.5"/>
    </reaction>
</comment>
<keyword evidence="9 15" id="KW-0460">Magnesium</keyword>
<dbReference type="Gene3D" id="1.10.3170.10">
    <property type="entry name" value="Recbcd, chain B, domain 2"/>
    <property type="match status" value="1"/>
</dbReference>
<evidence type="ECO:0000256" key="5">
    <source>
        <dbReference type="ARBA" id="ARBA00022801"/>
    </source>
</evidence>
<protein>
    <recommendedName>
        <fullName evidence="15">RecBCD enzyme subunit RecB</fullName>
        <ecNumber evidence="15">3.1.11.5</ecNumber>
        <ecNumber evidence="15">5.6.2.4</ecNumber>
    </recommendedName>
    <alternativeName>
        <fullName evidence="15">DNA 3'-5' helicase subunit RecB</fullName>
    </alternativeName>
    <alternativeName>
        <fullName evidence="15">Exonuclease V subunit RecB</fullName>
        <shortName evidence="15">ExoV subunit RecB</shortName>
    </alternativeName>
    <alternativeName>
        <fullName evidence="15">Helicase/nuclease RecBCD subunit RecB</fullName>
    </alternativeName>
</protein>
<comment type="function">
    <text evidence="15">A helicase/nuclease that prepares dsDNA breaks (DSB) for recombinational DNA repair. Binds to DSBs and unwinds DNA via a highly rapid and processive ATP-dependent bidirectional helicase activity. Unwinds dsDNA until it encounters a Chi (crossover hotspot instigator) sequence from the 3' direction. Cuts ssDNA a few nucleotides 3' to the Chi site. The properties and activities of the enzyme are changed at Chi. The Chi-altered holoenzyme produces a long 3'-ssDNA overhang and facilitates RecA-binding to the ssDNA for homologous DNA recombination and repair. Holoenzyme degrades any linearized DNA that is unable to undergo homologous recombination. In the holoenzyme this subunit contributes ATPase, 3'-5' helicase, exonuclease activity and loads RecA onto ssDNA.</text>
</comment>
<keyword evidence="1 15" id="KW-0540">Nuclease</keyword>
<dbReference type="Pfam" id="PF12705">
    <property type="entry name" value="PDDEXK_1"/>
    <property type="match status" value="1"/>
</dbReference>
<dbReference type="GO" id="GO:0000287">
    <property type="term" value="F:magnesium ion binding"/>
    <property type="evidence" value="ECO:0007669"/>
    <property type="project" value="UniProtKB-UniRule"/>
</dbReference>
<dbReference type="InterPro" id="IPR004586">
    <property type="entry name" value="RecB"/>
</dbReference>